<evidence type="ECO:0000256" key="2">
    <source>
        <dbReference type="SAM" id="MobiDB-lite"/>
    </source>
</evidence>
<reference evidence="3" key="1">
    <citation type="submission" date="2023-10" db="EMBL/GenBank/DDBJ databases">
        <authorList>
            <person name="Chen Y."/>
            <person name="Shah S."/>
            <person name="Dougan E. K."/>
            <person name="Thang M."/>
            <person name="Chan C."/>
        </authorList>
    </citation>
    <scope>NUCLEOTIDE SEQUENCE [LARGE SCALE GENOMIC DNA]</scope>
</reference>
<feature type="compositionally biased region" description="Basic and acidic residues" evidence="2">
    <location>
        <begin position="141"/>
        <end position="155"/>
    </location>
</feature>
<feature type="region of interest" description="Disordered" evidence="2">
    <location>
        <begin position="141"/>
        <end position="168"/>
    </location>
</feature>
<keyword evidence="4" id="KW-1185">Reference proteome</keyword>
<evidence type="ECO:0000313" key="4">
    <source>
        <dbReference type="Proteomes" id="UP001189429"/>
    </source>
</evidence>
<feature type="compositionally biased region" description="Polar residues" evidence="2">
    <location>
        <begin position="1"/>
        <end position="13"/>
    </location>
</feature>
<feature type="region of interest" description="Disordered" evidence="2">
    <location>
        <begin position="1"/>
        <end position="24"/>
    </location>
</feature>
<proteinExistence type="predicted"/>
<feature type="non-terminal residue" evidence="3">
    <location>
        <position position="245"/>
    </location>
</feature>
<protein>
    <recommendedName>
        <fullName evidence="5">RRM domain-containing protein</fullName>
    </recommendedName>
</protein>
<dbReference type="Proteomes" id="UP001189429">
    <property type="component" value="Unassembled WGS sequence"/>
</dbReference>
<organism evidence="3 4">
    <name type="scientific">Prorocentrum cordatum</name>
    <dbReference type="NCBI Taxonomy" id="2364126"/>
    <lineage>
        <taxon>Eukaryota</taxon>
        <taxon>Sar</taxon>
        <taxon>Alveolata</taxon>
        <taxon>Dinophyceae</taxon>
        <taxon>Prorocentrales</taxon>
        <taxon>Prorocentraceae</taxon>
        <taxon>Prorocentrum</taxon>
    </lineage>
</organism>
<evidence type="ECO:0000256" key="1">
    <source>
        <dbReference type="SAM" id="Coils"/>
    </source>
</evidence>
<evidence type="ECO:0000313" key="3">
    <source>
        <dbReference type="EMBL" id="CAK0890274.1"/>
    </source>
</evidence>
<feature type="compositionally biased region" description="Acidic residues" evidence="2">
    <location>
        <begin position="156"/>
        <end position="167"/>
    </location>
</feature>
<comment type="caution">
    <text evidence="3">The sequence shown here is derived from an EMBL/GenBank/DDBJ whole genome shotgun (WGS) entry which is preliminary data.</text>
</comment>
<name>A0ABN9WYI6_9DINO</name>
<dbReference type="EMBL" id="CAUYUJ010019327">
    <property type="protein sequence ID" value="CAK0890274.1"/>
    <property type="molecule type" value="Genomic_DNA"/>
</dbReference>
<evidence type="ECO:0008006" key="5">
    <source>
        <dbReference type="Google" id="ProtNLM"/>
    </source>
</evidence>
<accession>A0ABN9WYI6</accession>
<sequence length="245" mass="28049">MSGTGSKRSQAATDLTPDRSKKKYQVIGDSSDADLVIEEAAEVSNTDGAPPYFKNFEERLDRKFERIENQFSQMRKMIKDVKKMAKEVAEETKEKCDDIENDLTNLREDFEGLYVTKEEMQHTMEIIVAAEVREVLEKMREEGTDFDNKKGKDEKQDEEDGSDEDENRELQVIVGGFKEETEEDEIVQAIEGFLSDGARRHKVRKVFTFSNPARVGVIEFDTVTSKTGFYNNIRNVSKKVSDDTT</sequence>
<feature type="coiled-coil region" evidence="1">
    <location>
        <begin position="57"/>
        <end position="109"/>
    </location>
</feature>
<gene>
    <name evidence="3" type="ORF">PCOR1329_LOCUS70553</name>
</gene>
<keyword evidence="1" id="KW-0175">Coiled coil</keyword>